<feature type="transmembrane region" description="Helical" evidence="1">
    <location>
        <begin position="26"/>
        <end position="44"/>
    </location>
</feature>
<evidence type="ECO:0000256" key="1">
    <source>
        <dbReference type="SAM" id="Phobius"/>
    </source>
</evidence>
<organism evidence="2 3">
    <name type="scientific">Neorhizobium huautlense</name>
    <dbReference type="NCBI Taxonomy" id="67774"/>
    <lineage>
        <taxon>Bacteria</taxon>
        <taxon>Pseudomonadati</taxon>
        <taxon>Pseudomonadota</taxon>
        <taxon>Alphaproteobacteria</taxon>
        <taxon>Hyphomicrobiales</taxon>
        <taxon>Rhizobiaceae</taxon>
        <taxon>Rhizobium/Agrobacterium group</taxon>
        <taxon>Neorhizobium</taxon>
    </lineage>
</organism>
<dbReference type="Proteomes" id="UP001241472">
    <property type="component" value="Unassembled WGS sequence"/>
</dbReference>
<protein>
    <submittedName>
        <fullName evidence="2">Uncharacterized protein</fullName>
    </submittedName>
</protein>
<dbReference type="RefSeq" id="WP_306834607.1">
    <property type="nucleotide sequence ID" value="NZ_JAUSRF010000007.1"/>
</dbReference>
<keyword evidence="3" id="KW-1185">Reference proteome</keyword>
<reference evidence="2 3" key="1">
    <citation type="submission" date="2023-07" db="EMBL/GenBank/DDBJ databases">
        <title>Sorghum-associated microbial communities from plants grown in Nebraska, USA.</title>
        <authorList>
            <person name="Schachtman D."/>
        </authorList>
    </citation>
    <scope>NUCLEOTIDE SEQUENCE [LARGE SCALE GENOMIC DNA]</scope>
    <source>
        <strain evidence="2 3">DS1307</strain>
    </source>
</reference>
<sequence>MSDEEKRDQSFWVSAIRHASKFDKDTFVICLIVISAFLALIAGVPLASAIGAAVCLMAAYAIFRAWMLQTQIKERIFLIKSTTPEEAKKLSEAVSTEAENKLMLEYSKALEYQRAKENDNGR</sequence>
<evidence type="ECO:0000313" key="3">
    <source>
        <dbReference type="Proteomes" id="UP001241472"/>
    </source>
</evidence>
<gene>
    <name evidence="2" type="ORF">J2T09_002412</name>
</gene>
<comment type="caution">
    <text evidence="2">The sequence shown here is derived from an EMBL/GenBank/DDBJ whole genome shotgun (WGS) entry which is preliminary data.</text>
</comment>
<proteinExistence type="predicted"/>
<accession>A0ABT9PT78</accession>
<name>A0ABT9PT78_9HYPH</name>
<dbReference type="EMBL" id="JAUSRF010000007">
    <property type="protein sequence ID" value="MDP9837655.1"/>
    <property type="molecule type" value="Genomic_DNA"/>
</dbReference>
<keyword evidence="1" id="KW-0472">Membrane</keyword>
<keyword evidence="1" id="KW-1133">Transmembrane helix</keyword>
<feature type="transmembrane region" description="Helical" evidence="1">
    <location>
        <begin position="50"/>
        <end position="67"/>
    </location>
</feature>
<keyword evidence="1" id="KW-0812">Transmembrane</keyword>
<evidence type="ECO:0000313" key="2">
    <source>
        <dbReference type="EMBL" id="MDP9837655.1"/>
    </source>
</evidence>